<dbReference type="Gene3D" id="3.40.109.10">
    <property type="entry name" value="NADH Oxidase"/>
    <property type="match status" value="1"/>
</dbReference>
<dbReference type="Proteomes" id="UP000717624">
    <property type="component" value="Unassembled WGS sequence"/>
</dbReference>
<dbReference type="SUPFAM" id="SSF55469">
    <property type="entry name" value="FMN-dependent nitroreductase-like"/>
    <property type="match status" value="1"/>
</dbReference>
<organism evidence="4 5">
    <name type="scientific">Brevibacillus fulvus</name>
    <dbReference type="NCBI Taxonomy" id="1125967"/>
    <lineage>
        <taxon>Bacteria</taxon>
        <taxon>Bacillati</taxon>
        <taxon>Bacillota</taxon>
        <taxon>Bacilli</taxon>
        <taxon>Bacillales</taxon>
        <taxon>Paenibacillaceae</taxon>
        <taxon>Brevibacillus</taxon>
    </lineage>
</organism>
<dbReference type="EMBL" id="JAFBEB010000001">
    <property type="protein sequence ID" value="MBM7588430.1"/>
    <property type="molecule type" value="Genomic_DNA"/>
</dbReference>
<proteinExistence type="inferred from homology"/>
<accession>A0A938XZM5</accession>
<comment type="caution">
    <text evidence="4">The sequence shown here is derived from an EMBL/GenBank/DDBJ whole genome shotgun (WGS) entry which is preliminary data.</text>
</comment>
<dbReference type="CDD" id="cd02137">
    <property type="entry name" value="MhqN-like"/>
    <property type="match status" value="1"/>
</dbReference>
<dbReference type="InterPro" id="IPR000415">
    <property type="entry name" value="Nitroreductase-like"/>
</dbReference>
<dbReference type="Pfam" id="PF00881">
    <property type="entry name" value="Nitroreductase"/>
    <property type="match status" value="1"/>
</dbReference>
<protein>
    <submittedName>
        <fullName evidence="4">Nitroreductase</fullName>
    </submittedName>
</protein>
<name>A0A938XZM5_9BACL</name>
<gene>
    <name evidence="4" type="ORF">JOD01_000016</name>
</gene>
<evidence type="ECO:0000256" key="2">
    <source>
        <dbReference type="ARBA" id="ARBA00023002"/>
    </source>
</evidence>
<evidence type="ECO:0000313" key="5">
    <source>
        <dbReference type="Proteomes" id="UP000717624"/>
    </source>
</evidence>
<sequence>MTTSTSPFAAFSAVVRERHAVKHYDSTAKMSHEEIEELLELAIQTPSSWNLQHWKFLVIEEQQAKEKLLPIANQQKQVVEASVTVAVLGDLQADQNAEAVYQEAADRGELPQQIKDALLDQIYRLYETNPQAARDEAIKNAAFAAMTLMLAAKAKGYDSCPMGGFDAGKLKEVFGIPDRYLPILLISIGKAAKPARPSSRFAVEQVTRWNQFS</sequence>
<evidence type="ECO:0000259" key="3">
    <source>
        <dbReference type="Pfam" id="PF00881"/>
    </source>
</evidence>
<keyword evidence="5" id="KW-1185">Reference proteome</keyword>
<dbReference type="InterPro" id="IPR029479">
    <property type="entry name" value="Nitroreductase"/>
</dbReference>
<dbReference type="PANTHER" id="PTHR43673:SF3">
    <property type="entry name" value="NAD(P)H NITROREDUCTASE YODC-RELATED"/>
    <property type="match status" value="1"/>
</dbReference>
<reference evidence="4" key="1">
    <citation type="submission" date="2021-01" db="EMBL/GenBank/DDBJ databases">
        <title>Genomic Encyclopedia of Type Strains, Phase IV (KMG-IV): sequencing the most valuable type-strain genomes for metagenomic binning, comparative biology and taxonomic classification.</title>
        <authorList>
            <person name="Goeker M."/>
        </authorList>
    </citation>
    <scope>NUCLEOTIDE SEQUENCE</scope>
    <source>
        <strain evidence="4">DSM 25523</strain>
    </source>
</reference>
<evidence type="ECO:0000313" key="4">
    <source>
        <dbReference type="EMBL" id="MBM7588430.1"/>
    </source>
</evidence>
<feature type="domain" description="Nitroreductase" evidence="3">
    <location>
        <begin position="15"/>
        <end position="190"/>
    </location>
</feature>
<keyword evidence="2" id="KW-0560">Oxidoreductase</keyword>
<dbReference type="RefSeq" id="WP_204516198.1">
    <property type="nucleotide sequence ID" value="NZ_BAABIN010000009.1"/>
</dbReference>
<dbReference type="AlphaFoldDB" id="A0A938XZM5"/>
<comment type="similarity">
    <text evidence="1">Belongs to the nitroreductase family.</text>
</comment>
<dbReference type="GO" id="GO:0016491">
    <property type="term" value="F:oxidoreductase activity"/>
    <property type="evidence" value="ECO:0007669"/>
    <property type="project" value="UniProtKB-KW"/>
</dbReference>
<dbReference type="PANTHER" id="PTHR43673">
    <property type="entry name" value="NAD(P)H NITROREDUCTASE YDGI-RELATED"/>
    <property type="match status" value="1"/>
</dbReference>
<evidence type="ECO:0000256" key="1">
    <source>
        <dbReference type="ARBA" id="ARBA00007118"/>
    </source>
</evidence>